<dbReference type="GO" id="GO:0045892">
    <property type="term" value="P:negative regulation of DNA-templated transcription"/>
    <property type="evidence" value="ECO:0007669"/>
    <property type="project" value="TreeGrafter"/>
</dbReference>
<evidence type="ECO:0000256" key="1">
    <source>
        <dbReference type="ARBA" id="ARBA00022798"/>
    </source>
</evidence>
<keyword evidence="3" id="KW-0238">DNA-binding</keyword>
<feature type="region of interest" description="Disordered" evidence="7">
    <location>
        <begin position="256"/>
        <end position="284"/>
    </location>
</feature>
<keyword evidence="11" id="KW-1185">Reference proteome</keyword>
<dbReference type="InterPro" id="IPR029016">
    <property type="entry name" value="GAF-like_dom_sf"/>
</dbReference>
<evidence type="ECO:0000259" key="8">
    <source>
        <dbReference type="PROSITE" id="PS51077"/>
    </source>
</evidence>
<dbReference type="SUPFAM" id="SSF55781">
    <property type="entry name" value="GAF domain-like"/>
    <property type="match status" value="1"/>
</dbReference>
<dbReference type="Proteomes" id="UP000256485">
    <property type="component" value="Unassembled WGS sequence"/>
</dbReference>
<keyword evidence="4" id="KW-0804">Transcription</keyword>
<protein>
    <recommendedName>
        <fullName evidence="6">Glycerol operon regulatory protein</fullName>
    </recommendedName>
</protein>
<proteinExistence type="predicted"/>
<dbReference type="Gene3D" id="3.30.450.40">
    <property type="match status" value="1"/>
</dbReference>
<feature type="domain" description="HTH iclR-type" evidence="8">
    <location>
        <begin position="9"/>
        <end position="71"/>
    </location>
</feature>
<evidence type="ECO:0000256" key="2">
    <source>
        <dbReference type="ARBA" id="ARBA00023015"/>
    </source>
</evidence>
<evidence type="ECO:0000313" key="10">
    <source>
        <dbReference type="EMBL" id="REF35627.1"/>
    </source>
</evidence>
<dbReference type="Pfam" id="PF01614">
    <property type="entry name" value="IclR_C"/>
    <property type="match status" value="1"/>
</dbReference>
<reference evidence="10 11" key="1">
    <citation type="submission" date="2018-08" db="EMBL/GenBank/DDBJ databases">
        <title>Sequencing the genomes of 1000 actinobacteria strains.</title>
        <authorList>
            <person name="Klenk H.-P."/>
        </authorList>
    </citation>
    <scope>NUCLEOTIDE SEQUENCE [LARGE SCALE GENOMIC DNA]</scope>
    <source>
        <strain evidence="10 11">DSM 22891</strain>
    </source>
</reference>
<dbReference type="FunFam" id="1.10.10.10:FF:000056">
    <property type="entry name" value="IclR family transcriptional regulator"/>
    <property type="match status" value="1"/>
</dbReference>
<comment type="function">
    <text evidence="5">May be an activator protein for the gylABX operon.</text>
</comment>
<keyword evidence="1" id="KW-0319">Glycerol metabolism</keyword>
<dbReference type="InterPro" id="IPR050707">
    <property type="entry name" value="HTH_MetabolicPath_Reg"/>
</dbReference>
<dbReference type="PANTHER" id="PTHR30136:SF35">
    <property type="entry name" value="HTH-TYPE TRANSCRIPTIONAL REGULATOR RV1719"/>
    <property type="match status" value="1"/>
</dbReference>
<dbReference type="InterPro" id="IPR014757">
    <property type="entry name" value="Tscrpt_reg_IclR_C"/>
</dbReference>
<evidence type="ECO:0000256" key="3">
    <source>
        <dbReference type="ARBA" id="ARBA00023125"/>
    </source>
</evidence>
<accession>A0A3D9V276</accession>
<feature type="compositionally biased region" description="Polar residues" evidence="7">
    <location>
        <begin position="271"/>
        <end position="284"/>
    </location>
</feature>
<dbReference type="GO" id="GO:0003700">
    <property type="term" value="F:DNA-binding transcription factor activity"/>
    <property type="evidence" value="ECO:0007669"/>
    <property type="project" value="TreeGrafter"/>
</dbReference>
<evidence type="ECO:0000256" key="6">
    <source>
        <dbReference type="ARBA" id="ARBA00070406"/>
    </source>
</evidence>
<evidence type="ECO:0000256" key="7">
    <source>
        <dbReference type="SAM" id="MobiDB-lite"/>
    </source>
</evidence>
<gene>
    <name evidence="10" type="ORF">DFJ64_1010</name>
</gene>
<dbReference type="PANTHER" id="PTHR30136">
    <property type="entry name" value="HELIX-TURN-HELIX TRANSCRIPTIONAL REGULATOR, ICLR FAMILY"/>
    <property type="match status" value="1"/>
</dbReference>
<organism evidence="10 11">
    <name type="scientific">Thermasporomyces composti</name>
    <dbReference type="NCBI Taxonomy" id="696763"/>
    <lineage>
        <taxon>Bacteria</taxon>
        <taxon>Bacillati</taxon>
        <taxon>Actinomycetota</taxon>
        <taxon>Actinomycetes</taxon>
        <taxon>Propionibacteriales</taxon>
        <taxon>Nocardioidaceae</taxon>
        <taxon>Thermasporomyces</taxon>
    </lineage>
</organism>
<comment type="caution">
    <text evidence="10">The sequence shown here is derived from an EMBL/GenBank/DDBJ whole genome shotgun (WGS) entry which is preliminary data.</text>
</comment>
<keyword evidence="2" id="KW-0805">Transcription regulation</keyword>
<dbReference type="Pfam" id="PF09339">
    <property type="entry name" value="HTH_IclR"/>
    <property type="match status" value="1"/>
</dbReference>
<dbReference type="InterPro" id="IPR036388">
    <property type="entry name" value="WH-like_DNA-bd_sf"/>
</dbReference>
<sequence length="284" mass="31432">MNDMATGGVKSAERALAILELLTRHERPLTFTEIARTLRYPRSSLHGLLRTLVDRGWAEFDPARRSYTLGIRTLEAGNAYNRSLGLVDRALPLMEHIRDTLDETVHLAVLDGVHNVYIAKVDGRQTLTLASEVGRRLPAYATGVGKVLLAGLPPEELEARLNEMDLVPVTSRTITDKDKLRRHLALVRQRGFSVDNEEYTLGIRCLAVPIYDVNRRTVAALSVSVPAIRFTPAHRQRAHRLLVDAAYRLSAALGYRSGARPQPSTGDHRGSTTGDTRSRASTKA</sequence>
<dbReference type="GO" id="GO:0003677">
    <property type="term" value="F:DNA binding"/>
    <property type="evidence" value="ECO:0007669"/>
    <property type="project" value="UniProtKB-KW"/>
</dbReference>
<evidence type="ECO:0000256" key="4">
    <source>
        <dbReference type="ARBA" id="ARBA00023163"/>
    </source>
</evidence>
<dbReference type="SUPFAM" id="SSF46785">
    <property type="entry name" value="Winged helix' DNA-binding domain"/>
    <property type="match status" value="1"/>
</dbReference>
<evidence type="ECO:0000256" key="5">
    <source>
        <dbReference type="ARBA" id="ARBA00058938"/>
    </source>
</evidence>
<dbReference type="InterPro" id="IPR036390">
    <property type="entry name" value="WH_DNA-bd_sf"/>
</dbReference>
<dbReference type="PROSITE" id="PS51077">
    <property type="entry name" value="HTH_ICLR"/>
    <property type="match status" value="1"/>
</dbReference>
<dbReference type="OrthoDB" id="7274111at2"/>
<feature type="domain" description="IclR-ED" evidence="9">
    <location>
        <begin position="72"/>
        <end position="255"/>
    </location>
</feature>
<dbReference type="SMART" id="SM00346">
    <property type="entry name" value="HTH_ICLR"/>
    <property type="match status" value="1"/>
</dbReference>
<dbReference type="GO" id="GO:0006071">
    <property type="term" value="P:glycerol metabolic process"/>
    <property type="evidence" value="ECO:0007669"/>
    <property type="project" value="UniProtKB-KW"/>
</dbReference>
<dbReference type="EMBL" id="QTUC01000001">
    <property type="protein sequence ID" value="REF35627.1"/>
    <property type="molecule type" value="Genomic_DNA"/>
</dbReference>
<dbReference type="AlphaFoldDB" id="A0A3D9V276"/>
<evidence type="ECO:0000259" key="9">
    <source>
        <dbReference type="PROSITE" id="PS51078"/>
    </source>
</evidence>
<evidence type="ECO:0000313" key="11">
    <source>
        <dbReference type="Proteomes" id="UP000256485"/>
    </source>
</evidence>
<dbReference type="InterPro" id="IPR005471">
    <property type="entry name" value="Tscrpt_reg_IclR_N"/>
</dbReference>
<dbReference type="PROSITE" id="PS51078">
    <property type="entry name" value="ICLR_ED"/>
    <property type="match status" value="1"/>
</dbReference>
<name>A0A3D9V276_THECX</name>
<dbReference type="Gene3D" id="1.10.10.10">
    <property type="entry name" value="Winged helix-like DNA-binding domain superfamily/Winged helix DNA-binding domain"/>
    <property type="match status" value="1"/>
</dbReference>